<evidence type="ECO:0000313" key="4">
    <source>
        <dbReference type="EMBL" id="GMF49635.1"/>
    </source>
</evidence>
<dbReference type="GO" id="GO:0003676">
    <property type="term" value="F:nucleic acid binding"/>
    <property type="evidence" value="ECO:0007669"/>
    <property type="project" value="InterPro"/>
</dbReference>
<keyword evidence="5" id="KW-1185">Reference proteome</keyword>
<protein>
    <submittedName>
        <fullName evidence="4">Unnamed protein product</fullName>
    </submittedName>
</protein>
<feature type="region of interest" description="Disordered" evidence="2">
    <location>
        <begin position="1"/>
        <end position="25"/>
    </location>
</feature>
<dbReference type="Proteomes" id="UP001165121">
    <property type="component" value="Unassembled WGS sequence"/>
</dbReference>
<evidence type="ECO:0000259" key="3">
    <source>
        <dbReference type="PROSITE" id="PS50158"/>
    </source>
</evidence>
<evidence type="ECO:0000256" key="1">
    <source>
        <dbReference type="PROSITE-ProRule" id="PRU00047"/>
    </source>
</evidence>
<feature type="domain" description="CCHC-type" evidence="3">
    <location>
        <begin position="260"/>
        <end position="275"/>
    </location>
</feature>
<dbReference type="InterPro" id="IPR001878">
    <property type="entry name" value="Znf_CCHC"/>
</dbReference>
<keyword evidence="1" id="KW-0863">Zinc-finger</keyword>
<evidence type="ECO:0000313" key="5">
    <source>
        <dbReference type="Proteomes" id="UP001165121"/>
    </source>
</evidence>
<keyword evidence="1" id="KW-0479">Metal-binding</keyword>
<dbReference type="AlphaFoldDB" id="A0A9W6Y0A1"/>
<proteinExistence type="predicted"/>
<organism evidence="4 5">
    <name type="scientific">Phytophthora fragariaefolia</name>
    <dbReference type="NCBI Taxonomy" id="1490495"/>
    <lineage>
        <taxon>Eukaryota</taxon>
        <taxon>Sar</taxon>
        <taxon>Stramenopiles</taxon>
        <taxon>Oomycota</taxon>
        <taxon>Peronosporomycetes</taxon>
        <taxon>Peronosporales</taxon>
        <taxon>Peronosporaceae</taxon>
        <taxon>Phytophthora</taxon>
    </lineage>
</organism>
<feature type="compositionally biased region" description="Basic and acidic residues" evidence="2">
    <location>
        <begin position="8"/>
        <end position="20"/>
    </location>
</feature>
<dbReference type="PROSITE" id="PS50158">
    <property type="entry name" value="ZF_CCHC"/>
    <property type="match status" value="1"/>
</dbReference>
<dbReference type="GO" id="GO:0008270">
    <property type="term" value="F:zinc ion binding"/>
    <property type="evidence" value="ECO:0007669"/>
    <property type="project" value="UniProtKB-KW"/>
</dbReference>
<gene>
    <name evidence="4" type="ORF">Pfra01_001964700</name>
</gene>
<feature type="region of interest" description="Disordered" evidence="2">
    <location>
        <begin position="227"/>
        <end position="261"/>
    </location>
</feature>
<accession>A0A9W6Y0A1</accession>
<name>A0A9W6Y0A1_9STRA</name>
<comment type="caution">
    <text evidence="4">The sequence shown here is derived from an EMBL/GenBank/DDBJ whole genome shotgun (WGS) entry which is preliminary data.</text>
</comment>
<evidence type="ECO:0000256" key="2">
    <source>
        <dbReference type="SAM" id="MobiDB-lite"/>
    </source>
</evidence>
<dbReference type="EMBL" id="BSXT01002558">
    <property type="protein sequence ID" value="GMF49635.1"/>
    <property type="molecule type" value="Genomic_DNA"/>
</dbReference>
<sequence>MVDVSGGDNDRSAEKKEEAPPSKCVQTMPTLLTPPVFRGSTAQDKQAFMKKYEAYCRQLSALETAFFRPFRMPVGACVEDERRRLIAVFDICKPLDDITEEDWIDYFWEGRIADELDFDKVKALMSTKLSMDVQLADADSRVSMLAHEMYQLLEKENMEWMVETEPKKIVSYLTEALAQDQFRRTVKNELARESNKPLTKDVVAFIKWLRTSCREYVRWEPRASSKALPTGKLPAKKPVPPPTKAASTKTPPTPRRKRSCLKCGSEAHRVKDCPRAGAGEAKQLLREWREKRAPLVTALAEQAHHVEALQLQEVPLQPGSSCLVRLENILDLDNVLLDSGADVNVASRGLVHELKDRGVPVWEETWSPCTLATFDDSHFEVTKRVRFGSIQVQTMAGSLLLRNTPAWVFEQEIEKHTFVLSRPVMERLGYSVDAILAQACDTSREWDMQDLSGNDGGAIHLIQEPSLQQAPPRAVEINDAELRVATPDVGAAGDNAQAHVAAILADWVAKATDAGLTPEEVERLKIILQDYQDVFRVEFG</sequence>
<dbReference type="OrthoDB" id="128533at2759"/>
<reference evidence="4" key="1">
    <citation type="submission" date="2023-04" db="EMBL/GenBank/DDBJ databases">
        <title>Phytophthora fragariaefolia NBRC 109709.</title>
        <authorList>
            <person name="Ichikawa N."/>
            <person name="Sato H."/>
            <person name="Tonouchi N."/>
        </authorList>
    </citation>
    <scope>NUCLEOTIDE SEQUENCE</scope>
    <source>
        <strain evidence="4">NBRC 109709</strain>
    </source>
</reference>
<keyword evidence="1" id="KW-0862">Zinc</keyword>